<proteinExistence type="predicted"/>
<accession>A0A934I2J9</accession>
<dbReference type="PANTHER" id="PTHR37816:SF2">
    <property type="entry name" value="DNA TOPOLOGY MODULATION PROTEIN FLAR-RELATED PROTEIN"/>
    <property type="match status" value="1"/>
</dbReference>
<protein>
    <submittedName>
        <fullName evidence="1">AAA family ATPase</fullName>
    </submittedName>
</protein>
<dbReference type="EMBL" id="JAEEGB010000035">
    <property type="protein sequence ID" value="MBI6874855.1"/>
    <property type="molecule type" value="Genomic_DNA"/>
</dbReference>
<keyword evidence="2" id="KW-1185">Reference proteome</keyword>
<dbReference type="InterPro" id="IPR052922">
    <property type="entry name" value="Cytidylate_Kinase-2"/>
</dbReference>
<dbReference type="AlphaFoldDB" id="A0A934I2J9"/>
<sequence length="179" mass="20838">MKIQVIGASGTGKSTLCKYISEKTCAYWIDTDKYLWKDSSFTENHHVEERFKMYNDDIANHQDYVVSGSVHSWNPEGFNDRELLVLLILDEEIRMKRISDREFARFGERMLPGGDHYHLTCEFLDWCRTYLTEDENAVNSLASHMLRLKEASCKTLVLDGNQPVYALYAHILNAYWQVG</sequence>
<gene>
    <name evidence="1" type="ORF">I6U51_19470</name>
</gene>
<dbReference type="RefSeq" id="WP_211144230.1">
    <property type="nucleotide sequence ID" value="NZ_JAEEGB010000035.1"/>
</dbReference>
<dbReference type="Pfam" id="PF13238">
    <property type="entry name" value="AAA_18"/>
    <property type="match status" value="1"/>
</dbReference>
<dbReference type="InterPro" id="IPR027417">
    <property type="entry name" value="P-loop_NTPase"/>
</dbReference>
<organism evidence="1 2">
    <name type="scientific">Clostridium aciditolerans</name>
    <dbReference type="NCBI Taxonomy" id="339861"/>
    <lineage>
        <taxon>Bacteria</taxon>
        <taxon>Bacillati</taxon>
        <taxon>Bacillota</taxon>
        <taxon>Clostridia</taxon>
        <taxon>Eubacteriales</taxon>
        <taxon>Clostridiaceae</taxon>
        <taxon>Clostridium</taxon>
    </lineage>
</organism>
<dbReference type="Gene3D" id="3.40.50.300">
    <property type="entry name" value="P-loop containing nucleotide triphosphate hydrolases"/>
    <property type="match status" value="1"/>
</dbReference>
<name>A0A934I2J9_9CLOT</name>
<reference evidence="1" key="1">
    <citation type="submission" date="2020-12" db="EMBL/GenBank/DDBJ databases">
        <title>Clostridium thailandense sp. nov., a novel acetogenic bacterium isolated from peat land soil in Thailand.</title>
        <authorList>
            <person name="Chaikitkaew S."/>
            <person name="Birkeland N.K."/>
        </authorList>
    </citation>
    <scope>NUCLEOTIDE SEQUENCE</scope>
    <source>
        <strain evidence="1">DSM 17425</strain>
    </source>
</reference>
<dbReference type="PANTHER" id="PTHR37816">
    <property type="entry name" value="YALI0E33011P"/>
    <property type="match status" value="1"/>
</dbReference>
<dbReference type="SUPFAM" id="SSF52540">
    <property type="entry name" value="P-loop containing nucleoside triphosphate hydrolases"/>
    <property type="match status" value="1"/>
</dbReference>
<evidence type="ECO:0000313" key="1">
    <source>
        <dbReference type="EMBL" id="MBI6874855.1"/>
    </source>
</evidence>
<dbReference type="Proteomes" id="UP000622687">
    <property type="component" value="Unassembled WGS sequence"/>
</dbReference>
<evidence type="ECO:0000313" key="2">
    <source>
        <dbReference type="Proteomes" id="UP000622687"/>
    </source>
</evidence>
<comment type="caution">
    <text evidence="1">The sequence shown here is derived from an EMBL/GenBank/DDBJ whole genome shotgun (WGS) entry which is preliminary data.</text>
</comment>